<keyword evidence="2" id="KW-1185">Reference proteome</keyword>
<comment type="caution">
    <text evidence="1">The sequence shown here is derived from an EMBL/GenBank/DDBJ whole genome shotgun (WGS) entry which is preliminary data.</text>
</comment>
<sequence>MCNTPKGVGFRRTDFIEQISGTSNGVRRMWCCMEFDERRTRFDECRTGSTNAGVTKCPSVDIFCTIGRGTSSRIGWITSLEILL</sequence>
<organism evidence="1 2">
    <name type="scientific">Platanthera guangdongensis</name>
    <dbReference type="NCBI Taxonomy" id="2320717"/>
    <lineage>
        <taxon>Eukaryota</taxon>
        <taxon>Viridiplantae</taxon>
        <taxon>Streptophyta</taxon>
        <taxon>Embryophyta</taxon>
        <taxon>Tracheophyta</taxon>
        <taxon>Spermatophyta</taxon>
        <taxon>Magnoliopsida</taxon>
        <taxon>Liliopsida</taxon>
        <taxon>Asparagales</taxon>
        <taxon>Orchidaceae</taxon>
        <taxon>Orchidoideae</taxon>
        <taxon>Orchideae</taxon>
        <taxon>Orchidinae</taxon>
        <taxon>Platanthera</taxon>
    </lineage>
</organism>
<accession>A0ABR2LPV8</accession>
<evidence type="ECO:0000313" key="2">
    <source>
        <dbReference type="Proteomes" id="UP001412067"/>
    </source>
</evidence>
<protein>
    <submittedName>
        <fullName evidence="1">Uncharacterized protein</fullName>
    </submittedName>
</protein>
<evidence type="ECO:0000313" key="1">
    <source>
        <dbReference type="EMBL" id="KAK8945953.1"/>
    </source>
</evidence>
<name>A0ABR2LPV8_9ASPA</name>
<dbReference type="EMBL" id="JBBWWR010000017">
    <property type="protein sequence ID" value="KAK8945953.1"/>
    <property type="molecule type" value="Genomic_DNA"/>
</dbReference>
<reference evidence="1 2" key="1">
    <citation type="journal article" date="2022" name="Nat. Plants">
        <title>Genomes of leafy and leafless Platanthera orchids illuminate the evolution of mycoheterotrophy.</title>
        <authorList>
            <person name="Li M.H."/>
            <person name="Liu K.W."/>
            <person name="Li Z."/>
            <person name="Lu H.C."/>
            <person name="Ye Q.L."/>
            <person name="Zhang D."/>
            <person name="Wang J.Y."/>
            <person name="Li Y.F."/>
            <person name="Zhong Z.M."/>
            <person name="Liu X."/>
            <person name="Yu X."/>
            <person name="Liu D.K."/>
            <person name="Tu X.D."/>
            <person name="Liu B."/>
            <person name="Hao Y."/>
            <person name="Liao X.Y."/>
            <person name="Jiang Y.T."/>
            <person name="Sun W.H."/>
            <person name="Chen J."/>
            <person name="Chen Y.Q."/>
            <person name="Ai Y."/>
            <person name="Zhai J.W."/>
            <person name="Wu S.S."/>
            <person name="Zhou Z."/>
            <person name="Hsiao Y.Y."/>
            <person name="Wu W.L."/>
            <person name="Chen Y.Y."/>
            <person name="Lin Y.F."/>
            <person name="Hsu J.L."/>
            <person name="Li C.Y."/>
            <person name="Wang Z.W."/>
            <person name="Zhao X."/>
            <person name="Zhong W.Y."/>
            <person name="Ma X.K."/>
            <person name="Ma L."/>
            <person name="Huang J."/>
            <person name="Chen G.Z."/>
            <person name="Huang M.Z."/>
            <person name="Huang L."/>
            <person name="Peng D.H."/>
            <person name="Luo Y.B."/>
            <person name="Zou S.Q."/>
            <person name="Chen S.P."/>
            <person name="Lan S."/>
            <person name="Tsai W.C."/>
            <person name="Van de Peer Y."/>
            <person name="Liu Z.J."/>
        </authorList>
    </citation>
    <scope>NUCLEOTIDE SEQUENCE [LARGE SCALE GENOMIC DNA]</scope>
    <source>
        <strain evidence="1">Lor288</strain>
    </source>
</reference>
<proteinExistence type="predicted"/>
<dbReference type="Proteomes" id="UP001412067">
    <property type="component" value="Unassembled WGS sequence"/>
</dbReference>
<gene>
    <name evidence="1" type="ORF">KSP40_PGU009377</name>
</gene>